<evidence type="ECO:0000313" key="5">
    <source>
        <dbReference type="EMBL" id="UEX89589.1"/>
    </source>
</evidence>
<dbReference type="Proteomes" id="UP001197626">
    <property type="component" value="Chromosome"/>
</dbReference>
<dbReference type="EMBL" id="CP086654">
    <property type="protein sequence ID" value="UEX89589.1"/>
    <property type="molecule type" value="Genomic_DNA"/>
</dbReference>
<dbReference type="RefSeq" id="WP_229292096.1">
    <property type="nucleotide sequence ID" value="NZ_CP086654.1"/>
</dbReference>
<dbReference type="InterPro" id="IPR036286">
    <property type="entry name" value="LexA/Signal_pep-like_sf"/>
</dbReference>
<dbReference type="PANTHER" id="PTHR43390">
    <property type="entry name" value="SIGNAL PEPTIDASE I"/>
    <property type="match status" value="1"/>
</dbReference>
<reference evidence="5 6" key="1">
    <citation type="journal article" date="2022" name="Pathogens">
        <title>Staphylococcus ratti sp. nov. Isolated from a Lab Rat.</title>
        <authorList>
            <person name="Kovarovic V."/>
            <person name="Sedlacek I."/>
            <person name="Petras P."/>
            <person name="Kralova S."/>
            <person name="Maslanova I."/>
            <person name="Svec P."/>
            <person name="Neumann-Schaal M."/>
            <person name="Botka T."/>
            <person name="Gelbicova T."/>
            <person name="Stankova E."/>
            <person name="Doskar J."/>
            <person name="Pantucek R."/>
        </authorList>
    </citation>
    <scope>NUCLEOTIDE SEQUENCE [LARGE SCALE GENOMIC DNA]</scope>
    <source>
        <strain evidence="5 6">CCM 9025</strain>
    </source>
</reference>
<gene>
    <name evidence="5" type="primary">lepB</name>
    <name evidence="5" type="ORF">LN051_08415</name>
</gene>
<evidence type="ECO:0000256" key="3">
    <source>
        <dbReference type="RuleBase" id="RU362042"/>
    </source>
</evidence>
<keyword evidence="3" id="KW-0812">Transmembrane</keyword>
<dbReference type="InterPro" id="IPR019533">
    <property type="entry name" value="Peptidase_S26"/>
</dbReference>
<comment type="catalytic activity">
    <reaction evidence="3">
        <text>Cleavage of hydrophobic, N-terminal signal or leader sequences from secreted and periplasmic proteins.</text>
        <dbReference type="EC" id="3.4.21.89"/>
    </reaction>
</comment>
<keyword evidence="3" id="KW-0645">Protease</keyword>
<comment type="subcellular location">
    <subcellularLocation>
        <location evidence="1">Cell membrane</location>
        <topology evidence="1">Single-pass type II membrane protein</topology>
    </subcellularLocation>
    <subcellularLocation>
        <location evidence="3">Membrane</location>
        <topology evidence="3">Single-pass type II membrane protein</topology>
    </subcellularLocation>
</comment>
<dbReference type="PANTHER" id="PTHR43390:SF1">
    <property type="entry name" value="CHLOROPLAST PROCESSING PEPTIDASE"/>
    <property type="match status" value="1"/>
</dbReference>
<dbReference type="NCBIfam" id="TIGR02227">
    <property type="entry name" value="sigpep_I_bact"/>
    <property type="match status" value="1"/>
</dbReference>
<name>A0ABY3PBB4_9STAP</name>
<keyword evidence="3 5" id="KW-0378">Hydrolase</keyword>
<comment type="similarity">
    <text evidence="2 3">Belongs to the peptidase S26 family.</text>
</comment>
<dbReference type="InterPro" id="IPR000223">
    <property type="entry name" value="Pept_S26A_signal_pept_1"/>
</dbReference>
<feature type="transmembrane region" description="Helical" evidence="3">
    <location>
        <begin position="6"/>
        <end position="28"/>
    </location>
</feature>
<protein>
    <recommendedName>
        <fullName evidence="3">Signal peptidase I</fullName>
        <ecNumber evidence="3">3.4.21.89</ecNumber>
    </recommendedName>
</protein>
<keyword evidence="3" id="KW-0472">Membrane</keyword>
<evidence type="ECO:0000256" key="1">
    <source>
        <dbReference type="ARBA" id="ARBA00004401"/>
    </source>
</evidence>
<evidence type="ECO:0000259" key="4">
    <source>
        <dbReference type="Pfam" id="PF10502"/>
    </source>
</evidence>
<dbReference type="SUPFAM" id="SSF51306">
    <property type="entry name" value="LexA/Signal peptidase"/>
    <property type="match status" value="1"/>
</dbReference>
<dbReference type="Gene3D" id="2.10.109.10">
    <property type="entry name" value="Umud Fragment, subunit A"/>
    <property type="match status" value="1"/>
</dbReference>
<organism evidence="5 6">
    <name type="scientific">Staphylococcus ratti</name>
    <dbReference type="NCBI Taxonomy" id="2892440"/>
    <lineage>
        <taxon>Bacteria</taxon>
        <taxon>Bacillati</taxon>
        <taxon>Bacillota</taxon>
        <taxon>Bacilli</taxon>
        <taxon>Bacillales</taxon>
        <taxon>Staphylococcaceae</taxon>
        <taxon>Staphylococcus</taxon>
    </lineage>
</organism>
<evidence type="ECO:0000256" key="2">
    <source>
        <dbReference type="ARBA" id="ARBA00009370"/>
    </source>
</evidence>
<evidence type="ECO:0000313" key="6">
    <source>
        <dbReference type="Proteomes" id="UP001197626"/>
    </source>
</evidence>
<feature type="domain" description="Peptidase S26" evidence="4">
    <location>
        <begin position="7"/>
        <end position="163"/>
    </location>
</feature>
<dbReference type="Pfam" id="PF10502">
    <property type="entry name" value="Peptidase_S26"/>
    <property type="match status" value="1"/>
</dbReference>
<dbReference type="EC" id="3.4.21.89" evidence="3"/>
<proteinExistence type="inferred from homology"/>
<dbReference type="GO" id="GO:0009003">
    <property type="term" value="F:signal peptidase activity"/>
    <property type="evidence" value="ECO:0007669"/>
    <property type="project" value="UniProtKB-EC"/>
</dbReference>
<accession>A0ABY3PBB4</accession>
<keyword evidence="3" id="KW-1133">Transmembrane helix</keyword>
<keyword evidence="6" id="KW-1185">Reference proteome</keyword>
<sequence>MVKRIFKYLLSAICACIFISFIILFIAIPFRADTNRLAPIIQKDERFIVNQLAPRLNNINYHDFIVYRKNGTLQVGRVIGEPGQSLAIQKSELYIDNQRVQDPFIKDLGVTSWSSKMLSEQESDIIAPGHYIVMNQFTRTTTAEPFGTVDKNDIIGTILLRYYPFEKITANFED</sequence>